<dbReference type="GO" id="GO:0005737">
    <property type="term" value="C:cytoplasm"/>
    <property type="evidence" value="ECO:0007669"/>
    <property type="project" value="TreeGrafter"/>
</dbReference>
<gene>
    <name evidence="3" type="ORF">BJ970_004717</name>
</gene>
<sequence length="340" mass="36538">MSIKKIAVLGTGANGAGIGADLARAGVDVTFIEQWPENVEAIRADGVHVKTPYDATTTSVRALHLCEVATLREQFDLVFLLVKAYDTRWACELIKPYVKSDGMVVGLQNGMTVDDVLDVFGPARTLGAVIEVCAAMYVPGLVERHTPASESWFALGGVTPEAHERAPEVAEILRHAGAVEVVDDIRSAKWMKLAVNAGELVPSAIVNLPLLQAAKLPGMHDFMIRAGKEAIRAAIGLGHQVVPIFGIDAIDPEDPEGFVDVMLDAVYRKWSGPETRTTVLQDWLKNRHCEVNEVNGLVVSANKTLGGTCPVNSRTVEIAHQIERGELEAGPENAVLLVGT</sequence>
<dbReference type="InterPro" id="IPR013752">
    <property type="entry name" value="KPA_reductase"/>
</dbReference>
<dbReference type="SUPFAM" id="SSF48179">
    <property type="entry name" value="6-phosphogluconate dehydrogenase C-terminal domain-like"/>
    <property type="match status" value="1"/>
</dbReference>
<dbReference type="InterPro" id="IPR036291">
    <property type="entry name" value="NAD(P)-bd_dom_sf"/>
</dbReference>
<feature type="domain" description="Ketopantoate reductase N-terminal" evidence="1">
    <location>
        <begin position="6"/>
        <end position="146"/>
    </location>
</feature>
<dbReference type="Pfam" id="PF02558">
    <property type="entry name" value="ApbA"/>
    <property type="match status" value="1"/>
</dbReference>
<dbReference type="Gene3D" id="1.10.1040.10">
    <property type="entry name" value="N-(1-d-carboxylethyl)-l-norvaline Dehydrogenase, domain 2"/>
    <property type="match status" value="1"/>
</dbReference>
<comment type="caution">
    <text evidence="3">The sequence shown here is derived from an EMBL/GenBank/DDBJ whole genome shotgun (WGS) entry which is preliminary data.</text>
</comment>
<evidence type="ECO:0000259" key="2">
    <source>
        <dbReference type="Pfam" id="PF08546"/>
    </source>
</evidence>
<accession>A0A840QIG4</accession>
<dbReference type="RefSeq" id="WP_184728187.1">
    <property type="nucleotide sequence ID" value="NZ_JACHIW010000001.1"/>
</dbReference>
<dbReference type="GO" id="GO:0008677">
    <property type="term" value="F:2-dehydropantoate 2-reductase activity"/>
    <property type="evidence" value="ECO:0007669"/>
    <property type="project" value="UniProtKB-EC"/>
</dbReference>
<dbReference type="InterPro" id="IPR051402">
    <property type="entry name" value="KPR-Related"/>
</dbReference>
<dbReference type="PANTHER" id="PTHR21708:SF26">
    <property type="entry name" value="2-DEHYDROPANTOATE 2-REDUCTASE"/>
    <property type="match status" value="1"/>
</dbReference>
<dbReference type="EC" id="1.1.1.169" evidence="3"/>
<dbReference type="InterPro" id="IPR013328">
    <property type="entry name" value="6PGD_dom2"/>
</dbReference>
<evidence type="ECO:0000259" key="1">
    <source>
        <dbReference type="Pfam" id="PF02558"/>
    </source>
</evidence>
<dbReference type="InterPro" id="IPR013332">
    <property type="entry name" value="KPR_N"/>
</dbReference>
<proteinExistence type="predicted"/>
<dbReference type="Proteomes" id="UP000584374">
    <property type="component" value="Unassembled WGS sequence"/>
</dbReference>
<evidence type="ECO:0000313" key="4">
    <source>
        <dbReference type="Proteomes" id="UP000584374"/>
    </source>
</evidence>
<evidence type="ECO:0000313" key="3">
    <source>
        <dbReference type="EMBL" id="MBB5157183.1"/>
    </source>
</evidence>
<dbReference type="PANTHER" id="PTHR21708">
    <property type="entry name" value="PROBABLE 2-DEHYDROPANTOATE 2-REDUCTASE"/>
    <property type="match status" value="1"/>
</dbReference>
<dbReference type="EMBL" id="JACHIW010000001">
    <property type="protein sequence ID" value="MBB5157183.1"/>
    <property type="molecule type" value="Genomic_DNA"/>
</dbReference>
<keyword evidence="4" id="KW-1185">Reference proteome</keyword>
<dbReference type="InterPro" id="IPR008927">
    <property type="entry name" value="6-PGluconate_DH-like_C_sf"/>
</dbReference>
<dbReference type="Gene3D" id="3.40.50.720">
    <property type="entry name" value="NAD(P)-binding Rossmann-like Domain"/>
    <property type="match status" value="1"/>
</dbReference>
<feature type="domain" description="Ketopantoate reductase C-terminal" evidence="2">
    <location>
        <begin position="184"/>
        <end position="323"/>
    </location>
</feature>
<organism evidence="3 4">
    <name type="scientific">Saccharopolyspora phatthalungensis</name>
    <dbReference type="NCBI Taxonomy" id="664693"/>
    <lineage>
        <taxon>Bacteria</taxon>
        <taxon>Bacillati</taxon>
        <taxon>Actinomycetota</taxon>
        <taxon>Actinomycetes</taxon>
        <taxon>Pseudonocardiales</taxon>
        <taxon>Pseudonocardiaceae</taxon>
        <taxon>Saccharopolyspora</taxon>
    </lineage>
</organism>
<keyword evidence="3" id="KW-0560">Oxidoreductase</keyword>
<dbReference type="Pfam" id="PF08546">
    <property type="entry name" value="ApbA_C"/>
    <property type="match status" value="1"/>
</dbReference>
<protein>
    <submittedName>
        <fullName evidence="3">2-dehydropantoate 2-reductase</fullName>
        <ecNumber evidence="3">1.1.1.169</ecNumber>
    </submittedName>
</protein>
<dbReference type="SUPFAM" id="SSF51735">
    <property type="entry name" value="NAD(P)-binding Rossmann-fold domains"/>
    <property type="match status" value="1"/>
</dbReference>
<name>A0A840QIG4_9PSEU</name>
<reference evidence="3 4" key="1">
    <citation type="submission" date="2020-08" db="EMBL/GenBank/DDBJ databases">
        <title>Sequencing the genomes of 1000 actinobacteria strains.</title>
        <authorList>
            <person name="Klenk H.-P."/>
        </authorList>
    </citation>
    <scope>NUCLEOTIDE SEQUENCE [LARGE SCALE GENOMIC DNA]</scope>
    <source>
        <strain evidence="3 4">DSM 45584</strain>
    </source>
</reference>
<dbReference type="AlphaFoldDB" id="A0A840QIG4"/>